<organism evidence="2 3">
    <name type="scientific">Vibrio pectenicida</name>
    <dbReference type="NCBI Taxonomy" id="62763"/>
    <lineage>
        <taxon>Bacteria</taxon>
        <taxon>Pseudomonadati</taxon>
        <taxon>Pseudomonadota</taxon>
        <taxon>Gammaproteobacteria</taxon>
        <taxon>Vibrionales</taxon>
        <taxon>Vibrionaceae</taxon>
        <taxon>Vibrio</taxon>
    </lineage>
</organism>
<evidence type="ECO:0000256" key="1">
    <source>
        <dbReference type="PROSITE-ProRule" id="PRU00339"/>
    </source>
</evidence>
<keyword evidence="3" id="KW-1185">Reference proteome</keyword>
<accession>A0A427U7J0</accession>
<dbReference type="Proteomes" id="UP000269041">
    <property type="component" value="Unassembled WGS sequence"/>
</dbReference>
<keyword evidence="1" id="KW-0802">TPR repeat</keyword>
<dbReference type="RefSeq" id="WP_125319627.1">
    <property type="nucleotide sequence ID" value="NZ_AP024889.1"/>
</dbReference>
<protein>
    <submittedName>
        <fullName evidence="2">Tetratricopeptide repeat protein</fullName>
    </submittedName>
</protein>
<dbReference type="AlphaFoldDB" id="A0A427U7J0"/>
<evidence type="ECO:0000313" key="3">
    <source>
        <dbReference type="Proteomes" id="UP000269041"/>
    </source>
</evidence>
<dbReference type="InterPro" id="IPR019734">
    <property type="entry name" value="TPR_rpt"/>
</dbReference>
<dbReference type="SUPFAM" id="SSF48452">
    <property type="entry name" value="TPR-like"/>
    <property type="match status" value="1"/>
</dbReference>
<dbReference type="Pfam" id="PF14559">
    <property type="entry name" value="TPR_19"/>
    <property type="match status" value="1"/>
</dbReference>
<dbReference type="InterPro" id="IPR011990">
    <property type="entry name" value="TPR-like_helical_dom_sf"/>
</dbReference>
<gene>
    <name evidence="2" type="ORF">EJA03_02315</name>
</gene>
<feature type="repeat" description="TPR" evidence="1">
    <location>
        <begin position="194"/>
        <end position="227"/>
    </location>
</feature>
<proteinExistence type="predicted"/>
<dbReference type="Gene3D" id="1.25.40.10">
    <property type="entry name" value="Tetratricopeptide repeat domain"/>
    <property type="match status" value="2"/>
</dbReference>
<name>A0A427U7J0_9VIBR</name>
<dbReference type="SMART" id="SM00028">
    <property type="entry name" value="TPR"/>
    <property type="match status" value="4"/>
</dbReference>
<sequence>MSTINNALSKLSKQNSKQQPELVLKAQIQPIKQLKVLPWIVGSFTLSLAVGGWTLSTQAPLEVTPKIPIIKAQSSAAPLSPTAKSSVSTEVIYTSQLRAKIPAAKNQRVIKTEGPSSKVPSVLLVSKSAAQPKARHTSFSKASVGEMIIHQVELSPMQLAEKAQHRASKALDNNNLDQALDEYQLALRYVPNNIEVRKKLSALYYGKGDVRKAVEILSKGIQIDKESAVLRLSLAKLLIKEKQNDAALTALVYVPEQASVDYISLRAALAQKSHHDDIALNSYQSLVSLEPDSGRWWLGLGIQQERALDLPSAEQAYQQALNKLGLSSQSQQFIRDRLALIRHLEEQPDAN</sequence>
<dbReference type="PROSITE" id="PS50005">
    <property type="entry name" value="TPR"/>
    <property type="match status" value="1"/>
</dbReference>
<comment type="caution">
    <text evidence="2">The sequence shown here is derived from an EMBL/GenBank/DDBJ whole genome shotgun (WGS) entry which is preliminary data.</text>
</comment>
<dbReference type="OrthoDB" id="5406098at2"/>
<evidence type="ECO:0000313" key="2">
    <source>
        <dbReference type="EMBL" id="RSD32669.1"/>
    </source>
</evidence>
<reference evidence="2 3" key="1">
    <citation type="submission" date="2018-12" db="EMBL/GenBank/DDBJ databases">
        <title>Genomic taxonomy of the Vibrionaceae family.</title>
        <authorList>
            <person name="Gomez-Gil B."/>
            <person name="Enciso-Ibarra K."/>
        </authorList>
    </citation>
    <scope>NUCLEOTIDE SEQUENCE [LARGE SCALE GENOMIC DNA]</scope>
    <source>
        <strain evidence="2 3">CAIM 594</strain>
    </source>
</reference>
<dbReference type="EMBL" id="RSFA01000005">
    <property type="protein sequence ID" value="RSD32669.1"/>
    <property type="molecule type" value="Genomic_DNA"/>
</dbReference>